<name>A0A0H2QWU4_9AGAM</name>
<evidence type="ECO:0000256" key="1">
    <source>
        <dbReference type="SAM" id="MobiDB-lite"/>
    </source>
</evidence>
<protein>
    <submittedName>
        <fullName evidence="2">Uncharacterized protein</fullName>
    </submittedName>
</protein>
<dbReference type="InterPro" id="IPR038765">
    <property type="entry name" value="Papain-like_cys_pep_sf"/>
</dbReference>
<dbReference type="InParanoid" id="A0A0H2QWU4"/>
<feature type="region of interest" description="Disordered" evidence="1">
    <location>
        <begin position="1"/>
        <end position="50"/>
    </location>
</feature>
<reference evidence="2 3" key="1">
    <citation type="submission" date="2015-04" db="EMBL/GenBank/DDBJ databases">
        <title>Complete genome sequence of Schizopora paradoxa KUC8140, a cosmopolitan wood degrader in East Asia.</title>
        <authorList>
            <consortium name="DOE Joint Genome Institute"/>
            <person name="Min B."/>
            <person name="Park H."/>
            <person name="Jang Y."/>
            <person name="Kim J.-J."/>
            <person name="Kim K.H."/>
            <person name="Pangilinan J."/>
            <person name="Lipzen A."/>
            <person name="Riley R."/>
            <person name="Grigoriev I.V."/>
            <person name="Spatafora J.W."/>
            <person name="Choi I.-G."/>
        </authorList>
    </citation>
    <scope>NUCLEOTIDE SEQUENCE [LARGE SCALE GENOMIC DNA]</scope>
    <source>
        <strain evidence="2 3">KUC8140</strain>
    </source>
</reference>
<dbReference type="Gene3D" id="3.40.395.10">
    <property type="entry name" value="Adenoviral Proteinase, Chain A"/>
    <property type="match status" value="1"/>
</dbReference>
<dbReference type="EMBL" id="KQ087019">
    <property type="protein sequence ID" value="KLO03794.1"/>
    <property type="molecule type" value="Genomic_DNA"/>
</dbReference>
<proteinExistence type="predicted"/>
<feature type="compositionally biased region" description="Polar residues" evidence="1">
    <location>
        <begin position="20"/>
        <end position="43"/>
    </location>
</feature>
<sequence>MGPTRAATPTSDLLSAAGTEGNSASASTASQNEGINASGPSLTHNEDSKEKEWQKFLKSNLKLTRSDLDRLKGSTWLNDELVNCRVSNLLYSLNSKVTEERWKVRFISSFNMTHMMDYEEERTKTKETALE</sequence>
<dbReference type="AlphaFoldDB" id="A0A0H2QWU4"/>
<gene>
    <name evidence="2" type="ORF">SCHPADRAFT_948320</name>
</gene>
<evidence type="ECO:0000313" key="2">
    <source>
        <dbReference type="EMBL" id="KLO03794.1"/>
    </source>
</evidence>
<accession>A0A0H2QWU4</accession>
<dbReference type="SUPFAM" id="SSF54001">
    <property type="entry name" value="Cysteine proteinases"/>
    <property type="match status" value="1"/>
</dbReference>
<organism evidence="2 3">
    <name type="scientific">Schizopora paradoxa</name>
    <dbReference type="NCBI Taxonomy" id="27342"/>
    <lineage>
        <taxon>Eukaryota</taxon>
        <taxon>Fungi</taxon>
        <taxon>Dikarya</taxon>
        <taxon>Basidiomycota</taxon>
        <taxon>Agaricomycotina</taxon>
        <taxon>Agaricomycetes</taxon>
        <taxon>Hymenochaetales</taxon>
        <taxon>Schizoporaceae</taxon>
        <taxon>Schizopora</taxon>
    </lineage>
</organism>
<dbReference type="Proteomes" id="UP000053477">
    <property type="component" value="Unassembled WGS sequence"/>
</dbReference>
<evidence type="ECO:0000313" key="3">
    <source>
        <dbReference type="Proteomes" id="UP000053477"/>
    </source>
</evidence>
<keyword evidence="3" id="KW-1185">Reference proteome</keyword>